<organism evidence="1 2">
    <name type="scientific">Psychrobacter halodurans</name>
    <dbReference type="NCBI Taxonomy" id="2818439"/>
    <lineage>
        <taxon>Bacteria</taxon>
        <taxon>Pseudomonadati</taxon>
        <taxon>Pseudomonadota</taxon>
        <taxon>Gammaproteobacteria</taxon>
        <taxon>Moraxellales</taxon>
        <taxon>Moraxellaceae</taxon>
        <taxon>Psychrobacter</taxon>
    </lineage>
</organism>
<reference evidence="1 2" key="1">
    <citation type="submission" date="2021-03" db="EMBL/GenBank/DDBJ databases">
        <authorList>
            <person name="Shang D.-D."/>
            <person name="Du Z.-J."/>
            <person name="Chen G.-J."/>
        </authorList>
    </citation>
    <scope>NUCLEOTIDE SEQUENCE [LARGE SCALE GENOMIC DNA]</scope>
    <source>
        <strain evidence="1 2">F2608</strain>
    </source>
</reference>
<proteinExistence type="predicted"/>
<evidence type="ECO:0000313" key="2">
    <source>
        <dbReference type="Proteomes" id="UP000664161"/>
    </source>
</evidence>
<dbReference type="AlphaFoldDB" id="A0AAW4IQ33"/>
<protein>
    <submittedName>
        <fullName evidence="1">Uncharacterized protein</fullName>
    </submittedName>
</protein>
<keyword evidence="2" id="KW-1185">Reference proteome</keyword>
<dbReference type="EMBL" id="JAGBKN010000011">
    <property type="protein sequence ID" value="MBO1517040.1"/>
    <property type="molecule type" value="Genomic_DNA"/>
</dbReference>
<gene>
    <name evidence="1" type="ORF">J3491_06790</name>
</gene>
<sequence length="105" mass="11988">MPYDIDIDNEIEVDNENSDQFAGFGRETTLELVEADDGRLLLRDAEQNEAPLMTIDFSEKLKDILGSDTQAIGQHMIHAAIQVIMQKQMSQWHAHVYDKEPAHYS</sequence>
<accession>A0AAW4IQ33</accession>
<dbReference type="Proteomes" id="UP000664161">
    <property type="component" value="Unassembled WGS sequence"/>
</dbReference>
<comment type="caution">
    <text evidence="1">The sequence shown here is derived from an EMBL/GenBank/DDBJ whole genome shotgun (WGS) entry which is preliminary data.</text>
</comment>
<evidence type="ECO:0000313" key="1">
    <source>
        <dbReference type="EMBL" id="MBO1517040.1"/>
    </source>
</evidence>
<name>A0AAW4IQ33_9GAMM</name>
<dbReference type="RefSeq" id="WP_075100486.1">
    <property type="nucleotide sequence ID" value="NZ_JAGBKN010000011.1"/>
</dbReference>